<evidence type="ECO:0000256" key="5">
    <source>
        <dbReference type="ARBA" id="ARBA00022741"/>
    </source>
</evidence>
<feature type="compositionally biased region" description="Low complexity" evidence="8">
    <location>
        <begin position="8"/>
        <end position="20"/>
    </location>
</feature>
<evidence type="ECO:0000313" key="10">
    <source>
        <dbReference type="EMBL" id="GAA4673097.1"/>
    </source>
</evidence>
<evidence type="ECO:0000256" key="4">
    <source>
        <dbReference type="ARBA" id="ARBA00022679"/>
    </source>
</evidence>
<evidence type="ECO:0000256" key="1">
    <source>
        <dbReference type="ARBA" id="ARBA00012105"/>
    </source>
</evidence>
<keyword evidence="5" id="KW-0547">Nucleotide-binding</keyword>
<sequence length="146" mass="15600">MTTQLEFSRSIRTAPARPAARRPLSTLRGLVVHGAERGRLLGFPTANLATDAEGTIPADGIYAGHLTVEGRTYAAAISVGSNPTFEGVPAQQVEAHVIDESLDLYDRVVTVDFVSRIRGMVAFTGVDDLIEQIAVDVEVARRVLAA</sequence>
<dbReference type="InterPro" id="IPR023465">
    <property type="entry name" value="Riboflavin_kinase_dom_sf"/>
</dbReference>
<feature type="domain" description="Riboflavin kinase" evidence="9">
    <location>
        <begin position="24"/>
        <end position="145"/>
    </location>
</feature>
<dbReference type="InterPro" id="IPR015865">
    <property type="entry name" value="Riboflavin_kinase_bac/euk"/>
</dbReference>
<keyword evidence="3" id="KW-0288">FMN</keyword>
<evidence type="ECO:0000259" key="9">
    <source>
        <dbReference type="SMART" id="SM00904"/>
    </source>
</evidence>
<dbReference type="RefSeq" id="WP_425556941.1">
    <property type="nucleotide sequence ID" value="NZ_BAABLM010000003.1"/>
</dbReference>
<evidence type="ECO:0000313" key="11">
    <source>
        <dbReference type="Proteomes" id="UP001501295"/>
    </source>
</evidence>
<proteinExistence type="predicted"/>
<name>A0ABP8VVJ4_9MICO</name>
<dbReference type="InterPro" id="IPR023468">
    <property type="entry name" value="Riboflavin_kinase"/>
</dbReference>
<dbReference type="SMART" id="SM00904">
    <property type="entry name" value="Flavokinase"/>
    <property type="match status" value="1"/>
</dbReference>
<keyword evidence="6" id="KW-0067">ATP-binding</keyword>
<evidence type="ECO:0000256" key="8">
    <source>
        <dbReference type="SAM" id="MobiDB-lite"/>
    </source>
</evidence>
<dbReference type="PANTHER" id="PTHR22749:SF6">
    <property type="entry name" value="RIBOFLAVIN KINASE"/>
    <property type="match status" value="1"/>
</dbReference>
<evidence type="ECO:0000256" key="6">
    <source>
        <dbReference type="ARBA" id="ARBA00022840"/>
    </source>
</evidence>
<comment type="caution">
    <text evidence="10">The sequence shown here is derived from an EMBL/GenBank/DDBJ whole genome shotgun (WGS) entry which is preliminary data.</text>
</comment>
<protein>
    <recommendedName>
        <fullName evidence="1">riboflavin kinase</fullName>
        <ecNumber evidence="1">2.7.1.26</ecNumber>
    </recommendedName>
</protein>
<evidence type="ECO:0000256" key="7">
    <source>
        <dbReference type="ARBA" id="ARBA00047880"/>
    </source>
</evidence>
<keyword evidence="11" id="KW-1185">Reference proteome</keyword>
<gene>
    <name evidence="10" type="ORF">GCM10025780_16620</name>
</gene>
<dbReference type="Gene3D" id="2.40.30.30">
    <property type="entry name" value="Riboflavin kinase-like"/>
    <property type="match status" value="1"/>
</dbReference>
<dbReference type="EC" id="2.7.1.26" evidence="1"/>
<comment type="catalytic activity">
    <reaction evidence="7">
        <text>riboflavin + ATP = FMN + ADP + H(+)</text>
        <dbReference type="Rhea" id="RHEA:14357"/>
        <dbReference type="ChEBI" id="CHEBI:15378"/>
        <dbReference type="ChEBI" id="CHEBI:30616"/>
        <dbReference type="ChEBI" id="CHEBI:57986"/>
        <dbReference type="ChEBI" id="CHEBI:58210"/>
        <dbReference type="ChEBI" id="CHEBI:456216"/>
        <dbReference type="EC" id="2.7.1.26"/>
    </reaction>
</comment>
<keyword evidence="2" id="KW-0285">Flavoprotein</keyword>
<keyword evidence="4" id="KW-0808">Transferase</keyword>
<feature type="region of interest" description="Disordered" evidence="8">
    <location>
        <begin position="1"/>
        <end position="20"/>
    </location>
</feature>
<accession>A0ABP8VVJ4</accession>
<evidence type="ECO:0000256" key="2">
    <source>
        <dbReference type="ARBA" id="ARBA00022630"/>
    </source>
</evidence>
<evidence type="ECO:0000256" key="3">
    <source>
        <dbReference type="ARBA" id="ARBA00022643"/>
    </source>
</evidence>
<dbReference type="PANTHER" id="PTHR22749">
    <property type="entry name" value="RIBOFLAVIN KINASE/FMN ADENYLYLTRANSFERASE"/>
    <property type="match status" value="1"/>
</dbReference>
<reference evidence="11" key="1">
    <citation type="journal article" date="2019" name="Int. J. Syst. Evol. Microbiol.">
        <title>The Global Catalogue of Microorganisms (GCM) 10K type strain sequencing project: providing services to taxonomists for standard genome sequencing and annotation.</title>
        <authorList>
            <consortium name="The Broad Institute Genomics Platform"/>
            <consortium name="The Broad Institute Genome Sequencing Center for Infectious Disease"/>
            <person name="Wu L."/>
            <person name="Ma J."/>
        </authorList>
    </citation>
    <scope>NUCLEOTIDE SEQUENCE [LARGE SCALE GENOMIC DNA]</scope>
    <source>
        <strain evidence="11">JCM 18956</strain>
    </source>
</reference>
<dbReference type="Proteomes" id="UP001501295">
    <property type="component" value="Unassembled WGS sequence"/>
</dbReference>
<dbReference type="Pfam" id="PF01687">
    <property type="entry name" value="Flavokinase"/>
    <property type="match status" value="1"/>
</dbReference>
<organism evidence="10 11">
    <name type="scientific">Frondihabitans cladoniiphilus</name>
    <dbReference type="NCBI Taxonomy" id="715785"/>
    <lineage>
        <taxon>Bacteria</taxon>
        <taxon>Bacillati</taxon>
        <taxon>Actinomycetota</taxon>
        <taxon>Actinomycetes</taxon>
        <taxon>Micrococcales</taxon>
        <taxon>Microbacteriaceae</taxon>
        <taxon>Frondihabitans</taxon>
    </lineage>
</organism>
<dbReference type="SUPFAM" id="SSF82114">
    <property type="entry name" value="Riboflavin kinase-like"/>
    <property type="match status" value="1"/>
</dbReference>
<dbReference type="EMBL" id="BAABLM010000003">
    <property type="protein sequence ID" value="GAA4673097.1"/>
    <property type="molecule type" value="Genomic_DNA"/>
</dbReference>